<keyword evidence="2" id="KW-0645">Protease</keyword>
<keyword evidence="6" id="KW-0482">Metalloprotease</keyword>
<reference evidence="10" key="1">
    <citation type="submission" date="2019-08" db="EMBL/GenBank/DDBJ databases">
        <title>The improved chromosome-level genome for the pearl oyster Pinctada fucata martensii using PacBio sequencing and Hi-C.</title>
        <authorList>
            <person name="Zheng Z."/>
        </authorList>
    </citation>
    <scope>NUCLEOTIDE SEQUENCE</scope>
    <source>
        <strain evidence="10">ZZ-2019</strain>
        <tissue evidence="10">Adductor muscle</tissue>
    </source>
</reference>
<dbReference type="Gene3D" id="3.40.390.10">
    <property type="entry name" value="Collagenase (Catalytic Domain)"/>
    <property type="match status" value="2"/>
</dbReference>
<evidence type="ECO:0000256" key="5">
    <source>
        <dbReference type="ARBA" id="ARBA00022833"/>
    </source>
</evidence>
<sequence length="742" mass="85623">MSEKEKSHTDMNCNGEIPIYPSYKNGESVPCLTEKERNESNHKGKKARQVEMTVHITDGNKCCTDKWTSRERYLFCACTLLFTACLVFIAVAFFRSRIDNIYGDNSAIQAMDTSVEPCEDFFQFACGNWNKRNMIPEDKPSFNTFEKLHDDLQIKLKGLLEEQFAVKDNKAIKKAKVLYRSCMNISQIENIGEAPLRTMISKIGGFPVLDPSWSESSFSLEDMLGIIRGQYNTPVVMYSNVGADDKKSTSNIIQLDQPELGLPSRHYYLDDQNSSFVRSYLKYMKDIAVLLGADELRARKEMEDVLKFETMLANVTTPDNERHDTGLLYRKMTIQALQALVPQFDWLKYFTHFIPFNLDEKENIVTYAPEYLVKMMGVIQNTDKRTVANYIVIRTIFVFVPELTEKFRAARREYRRVSEGISRDIPRWQKCVEYANKKLGVIVGAMFVKDNFQKKSKDTALSMIHNIRAAFNELLHENAWMDHKTREVAMEKLFIDERTYFENVLRLELFEAKNAMKKLREPVDKDQWEQDPAVVNAFYNPNTNDIVFPAGILQPPFYSDVFPKSLNYGGIGVVIGHEITHGFDDKGRQYDKFGNLKQWWDNGTINAFRHRAQCMIDQYSSYKLDQIGLNIDGKNTQGENIADNGGLKQAYRAYSKWVERHGEELLLPGLKLSNRQLFFLNYAQIWCGNMRDEEALEKIRTSVHSPGSIRVLGPLSNSEDFAEVYQCPKGSRMNPIHKCSVW</sequence>
<dbReference type="InterPro" id="IPR024079">
    <property type="entry name" value="MetalloPept_cat_dom_sf"/>
</dbReference>
<dbReference type="Pfam" id="PF01431">
    <property type="entry name" value="Peptidase_M13"/>
    <property type="match status" value="1"/>
</dbReference>
<dbReference type="PROSITE" id="PS51885">
    <property type="entry name" value="NEPRILYSIN"/>
    <property type="match status" value="1"/>
</dbReference>
<proteinExistence type="predicted"/>
<feature type="transmembrane region" description="Helical" evidence="7">
    <location>
        <begin position="73"/>
        <end position="94"/>
    </location>
</feature>
<dbReference type="GO" id="GO:0005886">
    <property type="term" value="C:plasma membrane"/>
    <property type="evidence" value="ECO:0007669"/>
    <property type="project" value="TreeGrafter"/>
</dbReference>
<dbReference type="PRINTS" id="PR00786">
    <property type="entry name" value="NEPRILYSIN"/>
</dbReference>
<organism evidence="10 11">
    <name type="scientific">Pinctada imbricata</name>
    <name type="common">Atlantic pearl-oyster</name>
    <name type="synonym">Pinctada martensii</name>
    <dbReference type="NCBI Taxonomy" id="66713"/>
    <lineage>
        <taxon>Eukaryota</taxon>
        <taxon>Metazoa</taxon>
        <taxon>Spiralia</taxon>
        <taxon>Lophotrochozoa</taxon>
        <taxon>Mollusca</taxon>
        <taxon>Bivalvia</taxon>
        <taxon>Autobranchia</taxon>
        <taxon>Pteriomorphia</taxon>
        <taxon>Pterioida</taxon>
        <taxon>Pterioidea</taxon>
        <taxon>Pteriidae</taxon>
        <taxon>Pinctada</taxon>
    </lineage>
</organism>
<dbReference type="SUPFAM" id="SSF55486">
    <property type="entry name" value="Metalloproteases ('zincins'), catalytic domain"/>
    <property type="match status" value="1"/>
</dbReference>
<keyword evidence="7" id="KW-1133">Transmembrane helix</keyword>
<evidence type="ECO:0000256" key="7">
    <source>
        <dbReference type="SAM" id="Phobius"/>
    </source>
</evidence>
<dbReference type="GO" id="GO:0016485">
    <property type="term" value="P:protein processing"/>
    <property type="evidence" value="ECO:0007669"/>
    <property type="project" value="TreeGrafter"/>
</dbReference>
<dbReference type="GO" id="GO:0004222">
    <property type="term" value="F:metalloendopeptidase activity"/>
    <property type="evidence" value="ECO:0007669"/>
    <property type="project" value="InterPro"/>
</dbReference>
<evidence type="ECO:0000259" key="8">
    <source>
        <dbReference type="Pfam" id="PF01431"/>
    </source>
</evidence>
<dbReference type="CDD" id="cd08662">
    <property type="entry name" value="M13"/>
    <property type="match status" value="1"/>
</dbReference>
<feature type="domain" description="Peptidase M13 C-terminal" evidence="8">
    <location>
        <begin position="536"/>
        <end position="741"/>
    </location>
</feature>
<dbReference type="InterPro" id="IPR018497">
    <property type="entry name" value="Peptidase_M13_C"/>
</dbReference>
<evidence type="ECO:0008006" key="12">
    <source>
        <dbReference type="Google" id="ProtNLM"/>
    </source>
</evidence>
<evidence type="ECO:0000256" key="2">
    <source>
        <dbReference type="ARBA" id="ARBA00022670"/>
    </source>
</evidence>
<dbReference type="Proteomes" id="UP001186944">
    <property type="component" value="Unassembled WGS sequence"/>
</dbReference>
<name>A0AA89C3M2_PINIB</name>
<comment type="cofactor">
    <cofactor evidence="1">
        <name>Zn(2+)</name>
        <dbReference type="ChEBI" id="CHEBI:29105"/>
    </cofactor>
</comment>
<evidence type="ECO:0000256" key="3">
    <source>
        <dbReference type="ARBA" id="ARBA00022723"/>
    </source>
</evidence>
<evidence type="ECO:0000313" key="10">
    <source>
        <dbReference type="EMBL" id="KAK3104558.1"/>
    </source>
</evidence>
<keyword evidence="5" id="KW-0862">Zinc</keyword>
<protein>
    <recommendedName>
        <fullName evidence="12">Endothelin-converting enzyme 1</fullName>
    </recommendedName>
</protein>
<dbReference type="Pfam" id="PF05649">
    <property type="entry name" value="Peptidase_M13_N"/>
    <property type="match status" value="1"/>
</dbReference>
<evidence type="ECO:0000313" key="11">
    <source>
        <dbReference type="Proteomes" id="UP001186944"/>
    </source>
</evidence>
<dbReference type="InterPro" id="IPR008753">
    <property type="entry name" value="Peptidase_M13_N"/>
</dbReference>
<evidence type="ECO:0000256" key="4">
    <source>
        <dbReference type="ARBA" id="ARBA00022801"/>
    </source>
</evidence>
<dbReference type="GO" id="GO:0046872">
    <property type="term" value="F:metal ion binding"/>
    <property type="evidence" value="ECO:0007669"/>
    <property type="project" value="UniProtKB-KW"/>
</dbReference>
<evidence type="ECO:0000259" key="9">
    <source>
        <dbReference type="Pfam" id="PF05649"/>
    </source>
</evidence>
<keyword evidence="3" id="KW-0479">Metal-binding</keyword>
<keyword evidence="7" id="KW-0812">Transmembrane</keyword>
<keyword evidence="11" id="KW-1185">Reference proteome</keyword>
<comment type="caution">
    <text evidence="10">The sequence shown here is derived from an EMBL/GenBank/DDBJ whole genome shotgun (WGS) entry which is preliminary data.</text>
</comment>
<dbReference type="InterPro" id="IPR000718">
    <property type="entry name" value="Peptidase_M13"/>
</dbReference>
<keyword evidence="4" id="KW-0378">Hydrolase</keyword>
<gene>
    <name evidence="10" type="ORF">FSP39_004964</name>
</gene>
<dbReference type="AlphaFoldDB" id="A0AA89C3M2"/>
<keyword evidence="7" id="KW-0472">Membrane</keyword>
<evidence type="ECO:0000256" key="6">
    <source>
        <dbReference type="ARBA" id="ARBA00023049"/>
    </source>
</evidence>
<dbReference type="PANTHER" id="PTHR11733:SF241">
    <property type="entry name" value="GH26575P-RELATED"/>
    <property type="match status" value="1"/>
</dbReference>
<dbReference type="PANTHER" id="PTHR11733">
    <property type="entry name" value="ZINC METALLOPROTEASE FAMILY M13 NEPRILYSIN-RELATED"/>
    <property type="match status" value="1"/>
</dbReference>
<dbReference type="EMBL" id="VSWD01000004">
    <property type="protein sequence ID" value="KAK3104558.1"/>
    <property type="molecule type" value="Genomic_DNA"/>
</dbReference>
<feature type="domain" description="Peptidase M13 N-terminal" evidence="9">
    <location>
        <begin position="117"/>
        <end position="493"/>
    </location>
</feature>
<accession>A0AA89C3M2</accession>
<evidence type="ECO:0000256" key="1">
    <source>
        <dbReference type="ARBA" id="ARBA00001947"/>
    </source>
</evidence>